<keyword evidence="1" id="KW-0812">Transmembrane</keyword>
<organism evidence="2 3">
    <name type="scientific">Candidatus Buchananbacteria bacterium RIFCSPLOWO2_01_FULL_40_23b</name>
    <dbReference type="NCBI Taxonomy" id="1797544"/>
    <lineage>
        <taxon>Bacteria</taxon>
        <taxon>Candidatus Buchananiibacteriota</taxon>
    </lineage>
</organism>
<keyword evidence="1" id="KW-1133">Transmembrane helix</keyword>
<dbReference type="EMBL" id="MHIN01000036">
    <property type="protein sequence ID" value="OGY54066.1"/>
    <property type="molecule type" value="Genomic_DNA"/>
</dbReference>
<keyword evidence="1" id="KW-0472">Membrane</keyword>
<reference evidence="2 3" key="1">
    <citation type="journal article" date="2016" name="Nat. Commun.">
        <title>Thousands of microbial genomes shed light on interconnected biogeochemical processes in an aquifer system.</title>
        <authorList>
            <person name="Anantharaman K."/>
            <person name="Brown C.T."/>
            <person name="Hug L.A."/>
            <person name="Sharon I."/>
            <person name="Castelle C.J."/>
            <person name="Probst A.J."/>
            <person name="Thomas B.C."/>
            <person name="Singh A."/>
            <person name="Wilkins M.J."/>
            <person name="Karaoz U."/>
            <person name="Brodie E.L."/>
            <person name="Williams K.H."/>
            <person name="Hubbard S.S."/>
            <person name="Banfield J.F."/>
        </authorList>
    </citation>
    <scope>NUCLEOTIDE SEQUENCE [LARGE SCALE GENOMIC DNA]</scope>
</reference>
<comment type="caution">
    <text evidence="2">The sequence shown here is derived from an EMBL/GenBank/DDBJ whole genome shotgun (WGS) entry which is preliminary data.</text>
</comment>
<proteinExistence type="predicted"/>
<dbReference type="Proteomes" id="UP000178122">
    <property type="component" value="Unassembled WGS sequence"/>
</dbReference>
<accession>A0A1G1YQI6</accession>
<dbReference type="AlphaFoldDB" id="A0A1G1YQI6"/>
<name>A0A1G1YQI6_9BACT</name>
<feature type="transmembrane region" description="Helical" evidence="1">
    <location>
        <begin position="32"/>
        <end position="50"/>
    </location>
</feature>
<evidence type="ECO:0000313" key="3">
    <source>
        <dbReference type="Proteomes" id="UP000178122"/>
    </source>
</evidence>
<evidence type="ECO:0000313" key="2">
    <source>
        <dbReference type="EMBL" id="OGY54066.1"/>
    </source>
</evidence>
<sequence length="96" mass="10253">MQNLTPALLSFFGIALKNQTPANSVAKKQLFISLIGAFFIVLIVSLLLGLSTKAFGPSTAAQVSVDHGEPVAFQPGQYISSLLPRGEDQGYLGQFR</sequence>
<protein>
    <submittedName>
        <fullName evidence="2">Uncharacterized protein</fullName>
    </submittedName>
</protein>
<gene>
    <name evidence="2" type="ORF">A2912_01700</name>
</gene>
<evidence type="ECO:0000256" key="1">
    <source>
        <dbReference type="SAM" id="Phobius"/>
    </source>
</evidence>